<dbReference type="CDD" id="cd17630">
    <property type="entry name" value="OSB_MenE-like"/>
    <property type="match status" value="1"/>
</dbReference>
<dbReference type="GO" id="GO:0005524">
    <property type="term" value="F:ATP binding"/>
    <property type="evidence" value="ECO:0007669"/>
    <property type="project" value="UniProtKB-KW"/>
</dbReference>
<evidence type="ECO:0000313" key="7">
    <source>
        <dbReference type="EMBL" id="EUD11529.1"/>
    </source>
</evidence>
<dbReference type="GO" id="GO:0009234">
    <property type="term" value="P:menaquinone biosynthetic process"/>
    <property type="evidence" value="ECO:0007669"/>
    <property type="project" value="UniProtKB-KW"/>
</dbReference>
<dbReference type="PANTHER" id="PTHR43201">
    <property type="entry name" value="ACYL-COA SYNTHETASE"/>
    <property type="match status" value="1"/>
</dbReference>
<feature type="domain" description="AMP-dependent synthetase/ligase" evidence="6">
    <location>
        <begin position="23"/>
        <end position="328"/>
    </location>
</feature>
<dbReference type="Pfam" id="PF00501">
    <property type="entry name" value="AMP-binding"/>
    <property type="match status" value="1"/>
</dbReference>
<dbReference type="InterPro" id="IPR020845">
    <property type="entry name" value="AMP-binding_CS"/>
</dbReference>
<sequence>MAELTPSTVTESTITPFTDWPWQHWASLQPNATALLTDTESVSWHELNQHIADLVTYFVMQGVSEGQCVALRGKNSVDLLLSQLALIACGVRVLPLNPRLPERLLNDLLPHLDISAVIDFTNEHNVLSDYRHLDYQLHAHFTEYDDFPSICFQNTYKQPATLILTSGSTGLPKAAVHSVSAHLNSAAGVLDAMNYQQDDCWLLSLPLFHVSGQGIVWRWLFRGAKIAVRSTPLSEALQGVSHASLVPTQLWRLLNDTMPEQVALKEVLLGGAMIPTTLTELAASHGIVCWSGYGMTEMASTVCAKRADGKKGVGLPLKGKQVRLVDEEIQIQSDSQSLGYWFDGQLHPLKRVDGWFKTNDKGAFIEGEYQILGRLDNLFISGGECVQPEDIEAVINGYPDVHQSFIIPVDDVQFGQRPVAVIEADESTDLNMLADWLKDKLAPYQFPMAFYRLDPDLKAGGIKVSRQQVKRWVLAQRTV</sequence>
<accession>A0AAV3M6Z1</accession>
<proteinExistence type="inferred from homology"/>
<dbReference type="RefSeq" id="WP_036961174.1">
    <property type="nucleotide sequence ID" value="NZ_JALD01000039.1"/>
</dbReference>
<dbReference type="PROSITE" id="PS00455">
    <property type="entry name" value="AMP_BINDING"/>
    <property type="match status" value="1"/>
</dbReference>
<evidence type="ECO:0000313" key="8">
    <source>
        <dbReference type="Proteomes" id="UP000022311"/>
    </source>
</evidence>
<evidence type="ECO:0000256" key="3">
    <source>
        <dbReference type="ARBA" id="ARBA00022598"/>
    </source>
</evidence>
<dbReference type="GO" id="GO:0008756">
    <property type="term" value="F:o-succinylbenzoate-CoA ligase activity"/>
    <property type="evidence" value="ECO:0007669"/>
    <property type="project" value="UniProtKB-EC"/>
</dbReference>
<dbReference type="InterPro" id="IPR042099">
    <property type="entry name" value="ANL_N_sf"/>
</dbReference>
<evidence type="ECO:0000256" key="4">
    <source>
        <dbReference type="ARBA" id="ARBA00022741"/>
    </source>
</evidence>
<dbReference type="NCBIfam" id="TIGR01923">
    <property type="entry name" value="menE"/>
    <property type="match status" value="1"/>
</dbReference>
<dbReference type="InterPro" id="IPR045851">
    <property type="entry name" value="AMP-bd_C_sf"/>
</dbReference>
<keyword evidence="5" id="KW-0067">ATP-binding</keyword>
<gene>
    <name evidence="7" type="primary">menE</name>
    <name evidence="7" type="ORF">HMPREF1563_0688</name>
</gene>
<name>A0AAV3M6Z1_9GAMM</name>
<keyword evidence="4" id="KW-0547">Nucleotide-binding</keyword>
<dbReference type="EMBL" id="JALD01000039">
    <property type="protein sequence ID" value="EUD11529.1"/>
    <property type="molecule type" value="Genomic_DNA"/>
</dbReference>
<dbReference type="InterPro" id="IPR000873">
    <property type="entry name" value="AMP-dep_synth/lig_dom"/>
</dbReference>
<keyword evidence="2" id="KW-0474">Menaquinone biosynthesis</keyword>
<evidence type="ECO:0000256" key="2">
    <source>
        <dbReference type="ARBA" id="ARBA00022428"/>
    </source>
</evidence>
<protein>
    <submittedName>
        <fullName evidence="7">O-succinylbenzoate-CoA ligase</fullName>
        <ecNumber evidence="7">6.2.1.26</ecNumber>
    </submittedName>
</protein>
<dbReference type="InterPro" id="IPR010192">
    <property type="entry name" value="MenE"/>
</dbReference>
<comment type="caution">
    <text evidence="7">The sequence shown here is derived from an EMBL/GenBank/DDBJ whole genome shotgun (WGS) entry which is preliminary data.</text>
</comment>
<evidence type="ECO:0000256" key="1">
    <source>
        <dbReference type="ARBA" id="ARBA00006432"/>
    </source>
</evidence>
<evidence type="ECO:0000256" key="5">
    <source>
        <dbReference type="ARBA" id="ARBA00022840"/>
    </source>
</evidence>
<dbReference type="Gene3D" id="3.40.50.12780">
    <property type="entry name" value="N-terminal domain of ligase-like"/>
    <property type="match status" value="1"/>
</dbReference>
<organism evidence="7 8">
    <name type="scientific">Providencia alcalifaciens 205/92</name>
    <dbReference type="NCBI Taxonomy" id="1256988"/>
    <lineage>
        <taxon>Bacteria</taxon>
        <taxon>Pseudomonadati</taxon>
        <taxon>Pseudomonadota</taxon>
        <taxon>Gammaproteobacteria</taxon>
        <taxon>Enterobacterales</taxon>
        <taxon>Morganellaceae</taxon>
        <taxon>Providencia</taxon>
    </lineage>
</organism>
<evidence type="ECO:0000259" key="6">
    <source>
        <dbReference type="Pfam" id="PF00501"/>
    </source>
</evidence>
<keyword evidence="3 7" id="KW-0436">Ligase</keyword>
<dbReference type="PANTHER" id="PTHR43201:SF8">
    <property type="entry name" value="ACYL-COA SYNTHETASE FAMILY MEMBER 3"/>
    <property type="match status" value="1"/>
</dbReference>
<dbReference type="Proteomes" id="UP000022311">
    <property type="component" value="Unassembled WGS sequence"/>
</dbReference>
<reference evidence="7 8" key="1">
    <citation type="submission" date="2014-01" db="EMBL/GenBank/DDBJ databases">
        <authorList>
            <person name="Durkin A.S."/>
            <person name="McCorrison J."/>
            <person name="Torralba M."/>
            <person name="Gillis M."/>
            <person name="Haft D.H."/>
            <person name="Methe B."/>
            <person name="Sutton G."/>
            <person name="Nelson K.E."/>
        </authorList>
    </citation>
    <scope>NUCLEOTIDE SEQUENCE [LARGE SCALE GENOMIC DNA]</scope>
    <source>
        <strain evidence="7 8">205/92</strain>
    </source>
</reference>
<dbReference type="Gene3D" id="3.30.300.30">
    <property type="match status" value="1"/>
</dbReference>
<dbReference type="GO" id="GO:0031956">
    <property type="term" value="F:medium-chain fatty acid-CoA ligase activity"/>
    <property type="evidence" value="ECO:0007669"/>
    <property type="project" value="TreeGrafter"/>
</dbReference>
<dbReference type="EC" id="6.2.1.26" evidence="7"/>
<comment type="similarity">
    <text evidence="1">Belongs to the ATP-dependent AMP-binding enzyme family.</text>
</comment>
<dbReference type="AlphaFoldDB" id="A0AAV3M6Z1"/>
<dbReference type="NCBIfam" id="NF006539">
    <property type="entry name" value="PRK09029.1"/>
    <property type="match status" value="1"/>
</dbReference>
<dbReference type="GO" id="GO:0006631">
    <property type="term" value="P:fatty acid metabolic process"/>
    <property type="evidence" value="ECO:0007669"/>
    <property type="project" value="TreeGrafter"/>
</dbReference>
<dbReference type="SUPFAM" id="SSF56801">
    <property type="entry name" value="Acetyl-CoA synthetase-like"/>
    <property type="match status" value="1"/>
</dbReference>